<evidence type="ECO:0000256" key="4">
    <source>
        <dbReference type="ARBA" id="ARBA00023163"/>
    </source>
</evidence>
<evidence type="ECO:0000313" key="8">
    <source>
        <dbReference type="Proteomes" id="UP000076857"/>
    </source>
</evidence>
<evidence type="ECO:0000256" key="1">
    <source>
        <dbReference type="ARBA" id="ARBA00010641"/>
    </source>
</evidence>
<keyword evidence="4" id="KW-0804">Transcription</keyword>
<dbReference type="InterPro" id="IPR013324">
    <property type="entry name" value="RNA_pol_sigma_r3/r4-like"/>
</dbReference>
<dbReference type="GO" id="GO:0006352">
    <property type="term" value="P:DNA-templated transcription initiation"/>
    <property type="evidence" value="ECO:0007669"/>
    <property type="project" value="InterPro"/>
</dbReference>
<dbReference type="Pfam" id="PF08281">
    <property type="entry name" value="Sigma70_r4_2"/>
    <property type="match status" value="1"/>
</dbReference>
<dbReference type="InterPro" id="IPR007627">
    <property type="entry name" value="RNA_pol_sigma70_r2"/>
</dbReference>
<dbReference type="Gene3D" id="1.10.10.10">
    <property type="entry name" value="Winged helix-like DNA-binding domain superfamily/Winged helix DNA-binding domain"/>
    <property type="match status" value="1"/>
</dbReference>
<dbReference type="PANTHER" id="PTHR43133">
    <property type="entry name" value="RNA POLYMERASE ECF-TYPE SIGMA FACTO"/>
    <property type="match status" value="1"/>
</dbReference>
<dbReference type="InterPro" id="IPR013249">
    <property type="entry name" value="RNA_pol_sigma70_r4_t2"/>
</dbReference>
<evidence type="ECO:0000256" key="2">
    <source>
        <dbReference type="ARBA" id="ARBA00023015"/>
    </source>
</evidence>
<reference evidence="7 8" key="2">
    <citation type="submission" date="2020-04" db="EMBL/GenBank/DDBJ databases">
        <title>Complete genome sequence of Pseudomonas putida strain JQ581.</title>
        <authorList>
            <person name="Mu Y."/>
        </authorList>
    </citation>
    <scope>NUCLEOTIDE SEQUENCE [LARGE SCALE GENOMIC DNA]</scope>
    <source>
        <strain evidence="7 8">JQ581</strain>
    </source>
</reference>
<evidence type="ECO:0000259" key="5">
    <source>
        <dbReference type="Pfam" id="PF04542"/>
    </source>
</evidence>
<comment type="similarity">
    <text evidence="1">Belongs to the sigma-70 factor family. ECF subfamily.</text>
</comment>
<dbReference type="InterPro" id="IPR014284">
    <property type="entry name" value="RNA_pol_sigma-70_dom"/>
</dbReference>
<dbReference type="EMBL" id="CP050951">
    <property type="protein sequence ID" value="QJQ11549.1"/>
    <property type="molecule type" value="Genomic_DNA"/>
</dbReference>
<keyword evidence="2" id="KW-0805">Transcription regulation</keyword>
<dbReference type="Pfam" id="PF04542">
    <property type="entry name" value="Sigma70_r2"/>
    <property type="match status" value="1"/>
</dbReference>
<dbReference type="InterPro" id="IPR013325">
    <property type="entry name" value="RNA_pol_sigma_r2"/>
</dbReference>
<dbReference type="NCBIfam" id="TIGR02937">
    <property type="entry name" value="sigma70-ECF"/>
    <property type="match status" value="1"/>
</dbReference>
<name>A0AAP9N252_PSEPU</name>
<reference evidence="7 8" key="1">
    <citation type="submission" date="2016-04" db="EMBL/GenBank/DDBJ databases">
        <authorList>
            <person name="Qiu J."/>
        </authorList>
    </citation>
    <scope>NUCLEOTIDE SEQUENCE [LARGE SCALE GENOMIC DNA]</scope>
    <source>
        <strain evidence="7 8">JQ581</strain>
    </source>
</reference>
<protein>
    <submittedName>
        <fullName evidence="7">Sigma-70 family RNA polymerase sigma factor</fullName>
    </submittedName>
</protein>
<evidence type="ECO:0000313" key="7">
    <source>
        <dbReference type="EMBL" id="QJQ11549.1"/>
    </source>
</evidence>
<dbReference type="InterPro" id="IPR039425">
    <property type="entry name" value="RNA_pol_sigma-70-like"/>
</dbReference>
<feature type="domain" description="RNA polymerase sigma-70 region 2" evidence="5">
    <location>
        <begin position="18"/>
        <end position="83"/>
    </location>
</feature>
<feature type="domain" description="RNA polymerase sigma factor 70 region 4 type 2" evidence="6">
    <location>
        <begin position="114"/>
        <end position="166"/>
    </location>
</feature>
<dbReference type="CDD" id="cd06171">
    <property type="entry name" value="Sigma70_r4"/>
    <property type="match status" value="1"/>
</dbReference>
<dbReference type="PANTHER" id="PTHR43133:SF63">
    <property type="entry name" value="RNA POLYMERASE SIGMA FACTOR FECI-RELATED"/>
    <property type="match status" value="1"/>
</dbReference>
<sequence>MLQESGVRSFDHPAIVELYSSHHSWLRRWLSQRINCPETAADLAPDTFLRVLSKSMSPHIEQPRAYLRTIAYGLFVNHVQRKQLEQNYLHAISQLTPEQVPSPLMRLQILQTLMEIDTLLSALPHKVRSAFLLFQLDGLKHSEIAQRLGVSVSSVRQYIARALLHCLTAA</sequence>
<dbReference type="GO" id="GO:0003677">
    <property type="term" value="F:DNA binding"/>
    <property type="evidence" value="ECO:0007669"/>
    <property type="project" value="InterPro"/>
</dbReference>
<accession>A0AAP9N252</accession>
<evidence type="ECO:0000256" key="3">
    <source>
        <dbReference type="ARBA" id="ARBA00023082"/>
    </source>
</evidence>
<dbReference type="GO" id="GO:0016987">
    <property type="term" value="F:sigma factor activity"/>
    <property type="evidence" value="ECO:0007669"/>
    <property type="project" value="UniProtKB-KW"/>
</dbReference>
<dbReference type="Gene3D" id="1.10.1740.10">
    <property type="match status" value="1"/>
</dbReference>
<gene>
    <name evidence="7" type="ORF">A3L25_019760</name>
</gene>
<proteinExistence type="inferred from homology"/>
<organism evidence="7 8">
    <name type="scientific">Pseudomonas putida</name>
    <name type="common">Arthrobacter siderocapsulatus</name>
    <dbReference type="NCBI Taxonomy" id="303"/>
    <lineage>
        <taxon>Bacteria</taxon>
        <taxon>Pseudomonadati</taxon>
        <taxon>Pseudomonadota</taxon>
        <taxon>Gammaproteobacteria</taxon>
        <taxon>Pseudomonadales</taxon>
        <taxon>Pseudomonadaceae</taxon>
        <taxon>Pseudomonas</taxon>
    </lineage>
</organism>
<dbReference type="AlphaFoldDB" id="A0AAP9N252"/>
<evidence type="ECO:0000259" key="6">
    <source>
        <dbReference type="Pfam" id="PF08281"/>
    </source>
</evidence>
<keyword evidence="3" id="KW-0731">Sigma factor</keyword>
<dbReference type="InterPro" id="IPR036388">
    <property type="entry name" value="WH-like_DNA-bd_sf"/>
</dbReference>
<dbReference type="SUPFAM" id="SSF88946">
    <property type="entry name" value="Sigma2 domain of RNA polymerase sigma factors"/>
    <property type="match status" value="1"/>
</dbReference>
<dbReference type="SUPFAM" id="SSF88659">
    <property type="entry name" value="Sigma3 and sigma4 domains of RNA polymerase sigma factors"/>
    <property type="match status" value="1"/>
</dbReference>
<dbReference type="Proteomes" id="UP000076857">
    <property type="component" value="Chromosome"/>
</dbReference>